<keyword evidence="6" id="KW-0030">Aminoacyl-tRNA synthetase</keyword>
<keyword evidence="2" id="KW-0436">Ligase</keyword>
<feature type="non-terminal residue" evidence="9">
    <location>
        <position position="1"/>
    </location>
</feature>
<organism evidence="9">
    <name type="scientific">marine sediment metagenome</name>
    <dbReference type="NCBI Taxonomy" id="412755"/>
    <lineage>
        <taxon>unclassified sequences</taxon>
        <taxon>metagenomes</taxon>
        <taxon>ecological metagenomes</taxon>
    </lineage>
</organism>
<evidence type="ECO:0000256" key="5">
    <source>
        <dbReference type="ARBA" id="ARBA00022917"/>
    </source>
</evidence>
<name>X0Y6J6_9ZZZZ</name>
<evidence type="ECO:0000256" key="3">
    <source>
        <dbReference type="ARBA" id="ARBA00022741"/>
    </source>
</evidence>
<evidence type="ECO:0000313" key="9">
    <source>
        <dbReference type="EMBL" id="GAG51514.1"/>
    </source>
</evidence>
<evidence type="ECO:0000256" key="4">
    <source>
        <dbReference type="ARBA" id="ARBA00022840"/>
    </source>
</evidence>
<dbReference type="PANTHER" id="PTHR11538">
    <property type="entry name" value="PHENYLALANYL-TRNA SYNTHETASE"/>
    <property type="match status" value="1"/>
</dbReference>
<dbReference type="GO" id="GO:0004826">
    <property type="term" value="F:phenylalanine-tRNA ligase activity"/>
    <property type="evidence" value="ECO:0007669"/>
    <property type="project" value="UniProtKB-EC"/>
</dbReference>
<dbReference type="GO" id="GO:0005524">
    <property type="term" value="F:ATP binding"/>
    <property type="evidence" value="ECO:0007669"/>
    <property type="project" value="UniProtKB-KW"/>
</dbReference>
<evidence type="ECO:0000256" key="6">
    <source>
        <dbReference type="ARBA" id="ARBA00023146"/>
    </source>
</evidence>
<accession>X0Y6J6</accession>
<dbReference type="EC" id="6.1.1.20" evidence="1"/>
<dbReference type="GO" id="GO:0000049">
    <property type="term" value="F:tRNA binding"/>
    <property type="evidence" value="ECO:0007669"/>
    <property type="project" value="InterPro"/>
</dbReference>
<keyword evidence="3" id="KW-0547">Nucleotide-binding</keyword>
<reference evidence="9" key="1">
    <citation type="journal article" date="2014" name="Front. Microbiol.">
        <title>High frequency of phylogenetically diverse reductive dehalogenase-homologous genes in deep subseafloor sedimentary metagenomes.</title>
        <authorList>
            <person name="Kawai M."/>
            <person name="Futagami T."/>
            <person name="Toyoda A."/>
            <person name="Takaki Y."/>
            <person name="Nishi S."/>
            <person name="Hori S."/>
            <person name="Arai W."/>
            <person name="Tsubouchi T."/>
            <person name="Morono Y."/>
            <person name="Uchiyama I."/>
            <person name="Ito T."/>
            <person name="Fujiyama A."/>
            <person name="Inagaki F."/>
            <person name="Takami H."/>
        </authorList>
    </citation>
    <scope>NUCLEOTIDE SEQUENCE</scope>
    <source>
        <strain evidence="9">Expedition CK06-06</strain>
    </source>
</reference>
<dbReference type="InterPro" id="IPR045864">
    <property type="entry name" value="aa-tRNA-synth_II/BPL/LPL"/>
</dbReference>
<dbReference type="EMBL" id="BARS01050799">
    <property type="protein sequence ID" value="GAG51514.1"/>
    <property type="molecule type" value="Genomic_DNA"/>
</dbReference>
<keyword evidence="4" id="KW-0067">ATP-binding</keyword>
<evidence type="ECO:0000259" key="8">
    <source>
        <dbReference type="PROSITE" id="PS50862"/>
    </source>
</evidence>
<dbReference type="Pfam" id="PF01409">
    <property type="entry name" value="tRNA-synt_2d"/>
    <property type="match status" value="1"/>
</dbReference>
<keyword evidence="5" id="KW-0648">Protein biosynthesis</keyword>
<dbReference type="GO" id="GO:0005737">
    <property type="term" value="C:cytoplasm"/>
    <property type="evidence" value="ECO:0007669"/>
    <property type="project" value="TreeGrafter"/>
</dbReference>
<dbReference type="PROSITE" id="PS50862">
    <property type="entry name" value="AA_TRNA_LIGASE_II"/>
    <property type="match status" value="1"/>
</dbReference>
<feature type="domain" description="Aminoacyl-transfer RNA synthetases class-II family profile" evidence="8">
    <location>
        <begin position="1"/>
        <end position="149"/>
    </location>
</feature>
<sequence length="150" mass="16613">APGRVYRPDTVDAGHSNMFHQLEGLWVEEGVTFADLKSVLTTFARAFIGPEARTRFLPSYFPFTEPSAEFYFSCLLCGGAGCPACKRTGWMEVGGCGMVDPNVFEAVGYDPEKVTGFAFGFGIDRSAMLKYGIKDIRLLFANDVRLLRQF</sequence>
<dbReference type="AlphaFoldDB" id="X0Y6J6"/>
<gene>
    <name evidence="9" type="ORF">S01H1_75771</name>
</gene>
<dbReference type="InterPro" id="IPR002319">
    <property type="entry name" value="Phenylalanyl-tRNA_Synthase"/>
</dbReference>
<dbReference type="Gene3D" id="3.30.930.10">
    <property type="entry name" value="Bira Bifunctional Protein, Domain 2"/>
    <property type="match status" value="1"/>
</dbReference>
<dbReference type="InterPro" id="IPR006195">
    <property type="entry name" value="aa-tRNA-synth_II"/>
</dbReference>
<evidence type="ECO:0000256" key="1">
    <source>
        <dbReference type="ARBA" id="ARBA00012814"/>
    </source>
</evidence>
<comment type="caution">
    <text evidence="9">The sequence shown here is derived from an EMBL/GenBank/DDBJ whole genome shotgun (WGS) entry which is preliminary data.</text>
</comment>
<proteinExistence type="predicted"/>
<comment type="catalytic activity">
    <reaction evidence="7">
        <text>tRNA(Phe) + L-phenylalanine + ATP = L-phenylalanyl-tRNA(Phe) + AMP + diphosphate + H(+)</text>
        <dbReference type="Rhea" id="RHEA:19413"/>
        <dbReference type="Rhea" id="RHEA-COMP:9668"/>
        <dbReference type="Rhea" id="RHEA-COMP:9699"/>
        <dbReference type="ChEBI" id="CHEBI:15378"/>
        <dbReference type="ChEBI" id="CHEBI:30616"/>
        <dbReference type="ChEBI" id="CHEBI:33019"/>
        <dbReference type="ChEBI" id="CHEBI:58095"/>
        <dbReference type="ChEBI" id="CHEBI:78442"/>
        <dbReference type="ChEBI" id="CHEBI:78531"/>
        <dbReference type="ChEBI" id="CHEBI:456215"/>
        <dbReference type="EC" id="6.1.1.20"/>
    </reaction>
</comment>
<evidence type="ECO:0000256" key="2">
    <source>
        <dbReference type="ARBA" id="ARBA00022598"/>
    </source>
</evidence>
<dbReference type="SUPFAM" id="SSF55681">
    <property type="entry name" value="Class II aaRS and biotin synthetases"/>
    <property type="match status" value="1"/>
</dbReference>
<dbReference type="GO" id="GO:0006432">
    <property type="term" value="P:phenylalanyl-tRNA aminoacylation"/>
    <property type="evidence" value="ECO:0007669"/>
    <property type="project" value="TreeGrafter"/>
</dbReference>
<evidence type="ECO:0000256" key="7">
    <source>
        <dbReference type="ARBA" id="ARBA00049255"/>
    </source>
</evidence>
<protein>
    <recommendedName>
        <fullName evidence="1">phenylalanine--tRNA ligase</fullName>
        <ecNumber evidence="1">6.1.1.20</ecNumber>
    </recommendedName>
</protein>
<dbReference type="PANTHER" id="PTHR11538:SF41">
    <property type="entry name" value="PHENYLALANINE--TRNA LIGASE, MITOCHONDRIAL"/>
    <property type="match status" value="1"/>
</dbReference>